<dbReference type="Pfam" id="PF06207">
    <property type="entry name" value="DUF1002"/>
    <property type="match status" value="1"/>
</dbReference>
<keyword evidence="3" id="KW-1185">Reference proteome</keyword>
<sequence length="300" mass="32843">MIRKSFLFFIAILLSISCIAPFAYADASPGDVIVTLGANLTPSQKDSLLKEMNVDKNSVQIVEVTNQEEHQYLDKYLPKAQIGTRAISSAKITLGQKDSGLSVSTHNINYVSNDMYMNALATAGVKDAAVYVTAPFAVSGTAGLTGLIKAYEVQTGDKIPEENKQVANEEMVTTANLANKDGVGKEKAAELITAIKDKIAKNPPNSDQEMQNIIQDAADQTNVKLTDDELNQLKELFNKMKDLNLNWDQVGHQLKSLKDKFHHFANSDEGKGFFAAIGTFFAKIAEFLSQLFHAIASFFQ</sequence>
<protein>
    <submittedName>
        <fullName evidence="2">DUF1002 domain-containing protein</fullName>
    </submittedName>
</protein>
<evidence type="ECO:0000256" key="1">
    <source>
        <dbReference type="SAM" id="SignalP"/>
    </source>
</evidence>
<evidence type="ECO:0000313" key="2">
    <source>
        <dbReference type="EMBL" id="MTT33160.1"/>
    </source>
</evidence>
<dbReference type="AlphaFoldDB" id="A0A6N8CTR7"/>
<dbReference type="InterPro" id="IPR009343">
    <property type="entry name" value="DUF1002"/>
</dbReference>
<dbReference type="OrthoDB" id="9810153at2"/>
<proteinExistence type="predicted"/>
<evidence type="ECO:0000313" key="3">
    <source>
        <dbReference type="Proteomes" id="UP000440978"/>
    </source>
</evidence>
<reference evidence="2 3" key="1">
    <citation type="submission" date="2019-11" db="EMBL/GenBank/DDBJ databases">
        <title>Terrilactibacillus tamarindus sp. nov. BCM23-1 isolated from bark of Tamarindus indica.</title>
        <authorList>
            <person name="Kingkaew E."/>
            <person name="Tanasupawat S."/>
        </authorList>
    </citation>
    <scope>NUCLEOTIDE SEQUENCE [LARGE SCALE GENOMIC DNA]</scope>
    <source>
        <strain evidence="2 3">BCM23-1</strain>
    </source>
</reference>
<gene>
    <name evidence="2" type="ORF">GMB86_14240</name>
</gene>
<feature type="signal peptide" evidence="1">
    <location>
        <begin position="1"/>
        <end position="25"/>
    </location>
</feature>
<comment type="caution">
    <text evidence="2">The sequence shown here is derived from an EMBL/GenBank/DDBJ whole genome shotgun (WGS) entry which is preliminary data.</text>
</comment>
<dbReference type="EMBL" id="WNHB01000028">
    <property type="protein sequence ID" value="MTT33160.1"/>
    <property type="molecule type" value="Genomic_DNA"/>
</dbReference>
<accession>A0A6N8CTR7</accession>
<feature type="chain" id="PRO_5026821892" evidence="1">
    <location>
        <begin position="26"/>
        <end position="300"/>
    </location>
</feature>
<keyword evidence="1" id="KW-0732">Signal</keyword>
<name>A0A6N8CTR7_9BACI</name>
<dbReference type="PROSITE" id="PS51257">
    <property type="entry name" value="PROKAR_LIPOPROTEIN"/>
    <property type="match status" value="1"/>
</dbReference>
<dbReference type="Proteomes" id="UP000440978">
    <property type="component" value="Unassembled WGS sequence"/>
</dbReference>
<organism evidence="2 3">
    <name type="scientific">Terrilactibacillus tamarindi</name>
    <dbReference type="NCBI Taxonomy" id="2599694"/>
    <lineage>
        <taxon>Bacteria</taxon>
        <taxon>Bacillati</taxon>
        <taxon>Bacillota</taxon>
        <taxon>Bacilli</taxon>
        <taxon>Bacillales</taxon>
        <taxon>Bacillaceae</taxon>
        <taxon>Terrilactibacillus</taxon>
    </lineage>
</organism>